<dbReference type="Pfam" id="PF01590">
    <property type="entry name" value="GAF"/>
    <property type="match status" value="1"/>
</dbReference>
<gene>
    <name evidence="6" type="ORF">U14_00585</name>
</gene>
<dbReference type="GO" id="GO:0016791">
    <property type="term" value="F:phosphatase activity"/>
    <property type="evidence" value="ECO:0007669"/>
    <property type="project" value="TreeGrafter"/>
</dbReference>
<dbReference type="SUPFAM" id="SSF55781">
    <property type="entry name" value="GAF domain-like"/>
    <property type="match status" value="1"/>
</dbReference>
<keyword evidence="2" id="KW-0418">Kinase</keyword>
<dbReference type="EMBL" id="DF820455">
    <property type="protein sequence ID" value="GAK49363.1"/>
    <property type="molecule type" value="Genomic_DNA"/>
</dbReference>
<dbReference type="GO" id="GO:0000160">
    <property type="term" value="P:phosphorelay signal transduction system"/>
    <property type="evidence" value="ECO:0007669"/>
    <property type="project" value="InterPro"/>
</dbReference>
<feature type="domain" description="Response regulatory" evidence="5">
    <location>
        <begin position="150"/>
        <end position="267"/>
    </location>
</feature>
<dbReference type="InterPro" id="IPR001789">
    <property type="entry name" value="Sig_transdc_resp-reg_receiver"/>
</dbReference>
<dbReference type="HOGENOM" id="CLU_377103_0_0_0"/>
<dbReference type="SMART" id="SM00331">
    <property type="entry name" value="PP2C_SIG"/>
    <property type="match status" value="1"/>
</dbReference>
<evidence type="ECO:0000256" key="1">
    <source>
        <dbReference type="ARBA" id="ARBA00022679"/>
    </source>
</evidence>
<dbReference type="AlphaFoldDB" id="A0A0S6VVQ0"/>
<accession>A0A0S6VVQ0</accession>
<dbReference type="InterPro" id="IPR029016">
    <property type="entry name" value="GAF-like_dom_sf"/>
</dbReference>
<dbReference type="PANTHER" id="PTHR43156:SF2">
    <property type="entry name" value="STAGE II SPORULATION PROTEIN E"/>
    <property type="match status" value="1"/>
</dbReference>
<dbReference type="CDD" id="cd00156">
    <property type="entry name" value="REC"/>
    <property type="match status" value="1"/>
</dbReference>
<keyword evidence="1" id="KW-0808">Transferase</keyword>
<dbReference type="PROSITE" id="PS50110">
    <property type="entry name" value="RESPONSE_REGULATORY"/>
    <property type="match status" value="1"/>
</dbReference>
<evidence type="ECO:0000256" key="2">
    <source>
        <dbReference type="ARBA" id="ARBA00022777"/>
    </source>
</evidence>
<keyword evidence="3" id="KW-0378">Hydrolase</keyword>
<reference evidence="6" key="1">
    <citation type="journal article" date="2015" name="PeerJ">
        <title>First genomic representation of candidate bacterial phylum KSB3 points to enhanced environmental sensing as a trigger of wastewater bulking.</title>
        <authorList>
            <person name="Sekiguchi Y."/>
            <person name="Ohashi A."/>
            <person name="Parks D.H."/>
            <person name="Yamauchi T."/>
            <person name="Tyson G.W."/>
            <person name="Hugenholtz P."/>
        </authorList>
    </citation>
    <scope>NUCLEOTIDE SEQUENCE [LARGE SCALE GENOMIC DNA]</scope>
</reference>
<dbReference type="SUPFAM" id="SSF52172">
    <property type="entry name" value="CheY-like"/>
    <property type="match status" value="1"/>
</dbReference>
<protein>
    <submittedName>
        <fullName evidence="6">Protein serine phosphatase with GAF(S) sensor(S)</fullName>
    </submittedName>
</protein>
<dbReference type="Pfam" id="PF13581">
    <property type="entry name" value="HATPase_c_2"/>
    <property type="match status" value="1"/>
</dbReference>
<dbReference type="Proteomes" id="UP000030700">
    <property type="component" value="Unassembled WGS sequence"/>
</dbReference>
<dbReference type="SUPFAM" id="SSF55874">
    <property type="entry name" value="ATPase domain of HSP90 chaperone/DNA topoisomerase II/histidine kinase"/>
    <property type="match status" value="1"/>
</dbReference>
<dbReference type="InterPro" id="IPR011006">
    <property type="entry name" value="CheY-like_superfamily"/>
</dbReference>
<evidence type="ECO:0000259" key="5">
    <source>
        <dbReference type="PROSITE" id="PS50110"/>
    </source>
</evidence>
<dbReference type="Pfam" id="PF07228">
    <property type="entry name" value="SpoIIE"/>
    <property type="match status" value="1"/>
</dbReference>
<dbReference type="InterPro" id="IPR001932">
    <property type="entry name" value="PPM-type_phosphatase-like_dom"/>
</dbReference>
<dbReference type="Gene3D" id="3.40.50.2300">
    <property type="match status" value="1"/>
</dbReference>
<dbReference type="InterPro" id="IPR003594">
    <property type="entry name" value="HATPase_dom"/>
</dbReference>
<sequence length="735" mass="80743">MGIIDTLLVPASFECLGQVREFILTSALNAGLSSKAAYRLQLGVDEILTNTIEYGYAGLDCEKLIWITVQEEAASVHVVLEDQGHPFDPRQHLTVENFDVPLETRNPGGLGIFLSMTSLDDLRYERGEGRNRISCVMNKESIHGEKPAEHILLVGACPSSATPLIETLKATGYMIATAATGEQALSRLFVNSIFDLVLISLHVPDIPIENLLEQWATNGMMQEIPVCALTSVAELSRAEACLRYGVADVLVYDVYSPNLWKHHIAQALQRQRMQAEVASSQTQLTILQKLADDLTQIILPVGIALSRIKNFDRLLERILRETKTVCNADGGTLYLRNDDLLNFAIMLNDSLGIAFNQSASKETMPAPLSLHDPTGEPNYENVATSSALSGQSINIPDIYHVVDFDFSGAKAFDAASGYRSMSMLTVPLKDYDGEVFGVLQLLNAQDSETGEVIPFTDYMQQAAEALASLASLVLSNRLLLERQKELLRMEEELHIGRQIQNTFLPATIPTIPGWEIAVSLQPAQEISGDFYDIFPLNDDQRLGFVIADVCDKGVGAALVMVLIRTLIRAFVEYSADSASSVRSVLEATNQYILKNHAKTTMFASLFIGMLNPYSGKLAYVNSGHPAPVIVNADGIRAELEPTGPVIGAFSDSTFAVRQATLAPGDTIFAFTDGVTDARDQAGNYFTRERLLALLQRFPNIPSRELLDRMNADVRSYTADAQQFDDITMIAIRRLP</sequence>
<name>A0A0S6VVQ0_9BACT</name>
<dbReference type="GO" id="GO:0016301">
    <property type="term" value="F:kinase activity"/>
    <property type="evidence" value="ECO:0007669"/>
    <property type="project" value="UniProtKB-KW"/>
</dbReference>
<evidence type="ECO:0000313" key="6">
    <source>
        <dbReference type="EMBL" id="GAK49363.1"/>
    </source>
</evidence>
<dbReference type="SMART" id="SM00065">
    <property type="entry name" value="GAF"/>
    <property type="match status" value="1"/>
</dbReference>
<dbReference type="InterPro" id="IPR052016">
    <property type="entry name" value="Bact_Sigma-Reg"/>
</dbReference>
<keyword evidence="7" id="KW-1185">Reference proteome</keyword>
<evidence type="ECO:0000256" key="3">
    <source>
        <dbReference type="ARBA" id="ARBA00022801"/>
    </source>
</evidence>
<dbReference type="STRING" id="1499966.U14_00585"/>
<dbReference type="Gene3D" id="3.60.40.10">
    <property type="entry name" value="PPM-type phosphatase domain"/>
    <property type="match status" value="1"/>
</dbReference>
<dbReference type="Gene3D" id="3.30.450.40">
    <property type="match status" value="1"/>
</dbReference>
<dbReference type="InterPro" id="IPR003018">
    <property type="entry name" value="GAF"/>
</dbReference>
<proteinExistence type="predicted"/>
<organism evidence="6">
    <name type="scientific">Candidatus Moduliflexus flocculans</name>
    <dbReference type="NCBI Taxonomy" id="1499966"/>
    <lineage>
        <taxon>Bacteria</taxon>
        <taxon>Candidatus Moduliflexota</taxon>
        <taxon>Candidatus Moduliflexia</taxon>
        <taxon>Candidatus Moduliflexales</taxon>
        <taxon>Candidatus Moduliflexaceae</taxon>
    </lineage>
</organism>
<dbReference type="PANTHER" id="PTHR43156">
    <property type="entry name" value="STAGE II SPORULATION PROTEIN E-RELATED"/>
    <property type="match status" value="1"/>
</dbReference>
<dbReference type="CDD" id="cd16936">
    <property type="entry name" value="HATPase_RsbW-like"/>
    <property type="match status" value="1"/>
</dbReference>
<dbReference type="Gene3D" id="3.30.565.10">
    <property type="entry name" value="Histidine kinase-like ATPase, C-terminal domain"/>
    <property type="match status" value="1"/>
</dbReference>
<dbReference type="SUPFAM" id="SSF81606">
    <property type="entry name" value="PP2C-like"/>
    <property type="match status" value="1"/>
</dbReference>
<dbReference type="InterPro" id="IPR036457">
    <property type="entry name" value="PPM-type-like_dom_sf"/>
</dbReference>
<dbReference type="InterPro" id="IPR036890">
    <property type="entry name" value="HATPase_C_sf"/>
</dbReference>
<evidence type="ECO:0000313" key="7">
    <source>
        <dbReference type="Proteomes" id="UP000030700"/>
    </source>
</evidence>
<comment type="caution">
    <text evidence="4">Lacks conserved residue(s) required for the propagation of feature annotation.</text>
</comment>
<evidence type="ECO:0000256" key="4">
    <source>
        <dbReference type="PROSITE-ProRule" id="PRU00169"/>
    </source>
</evidence>